<dbReference type="EMBL" id="MU001758">
    <property type="protein sequence ID" value="KAF2799799.1"/>
    <property type="molecule type" value="Genomic_DNA"/>
</dbReference>
<dbReference type="AlphaFoldDB" id="A0A6A6XTS0"/>
<feature type="non-terminal residue" evidence="1">
    <location>
        <position position="1"/>
    </location>
</feature>
<dbReference type="Proteomes" id="UP000799757">
    <property type="component" value="Unassembled WGS sequence"/>
</dbReference>
<proteinExistence type="predicted"/>
<evidence type="ECO:0000313" key="2">
    <source>
        <dbReference type="Proteomes" id="UP000799757"/>
    </source>
</evidence>
<organism evidence="1 2">
    <name type="scientific">Melanomma pulvis-pyrius CBS 109.77</name>
    <dbReference type="NCBI Taxonomy" id="1314802"/>
    <lineage>
        <taxon>Eukaryota</taxon>
        <taxon>Fungi</taxon>
        <taxon>Dikarya</taxon>
        <taxon>Ascomycota</taxon>
        <taxon>Pezizomycotina</taxon>
        <taxon>Dothideomycetes</taxon>
        <taxon>Pleosporomycetidae</taxon>
        <taxon>Pleosporales</taxon>
        <taxon>Melanommataceae</taxon>
        <taxon>Melanomma</taxon>
    </lineage>
</organism>
<gene>
    <name evidence="1" type="ORF">K505DRAFT_386533</name>
</gene>
<protein>
    <submittedName>
        <fullName evidence="1">Uncharacterized protein</fullName>
    </submittedName>
</protein>
<keyword evidence="2" id="KW-1185">Reference proteome</keyword>
<evidence type="ECO:0000313" key="1">
    <source>
        <dbReference type="EMBL" id="KAF2799799.1"/>
    </source>
</evidence>
<reference evidence="1" key="1">
    <citation type="journal article" date="2020" name="Stud. Mycol.">
        <title>101 Dothideomycetes genomes: a test case for predicting lifestyles and emergence of pathogens.</title>
        <authorList>
            <person name="Haridas S."/>
            <person name="Albert R."/>
            <person name="Binder M."/>
            <person name="Bloem J."/>
            <person name="Labutti K."/>
            <person name="Salamov A."/>
            <person name="Andreopoulos B."/>
            <person name="Baker S."/>
            <person name="Barry K."/>
            <person name="Bills G."/>
            <person name="Bluhm B."/>
            <person name="Cannon C."/>
            <person name="Castanera R."/>
            <person name="Culley D."/>
            <person name="Daum C."/>
            <person name="Ezra D."/>
            <person name="Gonzalez J."/>
            <person name="Henrissat B."/>
            <person name="Kuo A."/>
            <person name="Liang C."/>
            <person name="Lipzen A."/>
            <person name="Lutzoni F."/>
            <person name="Magnuson J."/>
            <person name="Mondo S."/>
            <person name="Nolan M."/>
            <person name="Ohm R."/>
            <person name="Pangilinan J."/>
            <person name="Park H.-J."/>
            <person name="Ramirez L."/>
            <person name="Alfaro M."/>
            <person name="Sun H."/>
            <person name="Tritt A."/>
            <person name="Yoshinaga Y."/>
            <person name="Zwiers L.-H."/>
            <person name="Turgeon B."/>
            <person name="Goodwin S."/>
            <person name="Spatafora J."/>
            <person name="Crous P."/>
            <person name="Grigoriev I."/>
        </authorList>
    </citation>
    <scope>NUCLEOTIDE SEQUENCE</scope>
    <source>
        <strain evidence="1">CBS 109.77</strain>
    </source>
</reference>
<sequence length="325" mass="36843">LRNLSLYLLLAPPIYLTTSPFRTNQPITVQILHLLITHTIVPVPIILRLIILLHPLPHPPQLLPQTLQFLRIPTPRLSNPIDLPMQLLQTPQHLHQTLHNRTFGDPHRTLDGFRHSGLGIRTRPRCISRYSTAGASIGGVTMSGMLVVLRIEPNVSIPVSFRMWYCIWRPSGVMNMALSRDLRNRRQWYMGISWLVEAALVNDDAAGHNVYDCAMSVHLRWWWVMIPVQMLRRTCLRIRRLIGKTLGRLQGIPLGHLSVIIRVGFGAVRVGAAWILRCSAFHVVREEMVQRIASGSFSHSGSVYRLGMFASLLCVAGVLKQSVRE</sequence>
<name>A0A6A6XTS0_9PLEO</name>
<accession>A0A6A6XTS0</accession>